<evidence type="ECO:0000313" key="1">
    <source>
        <dbReference type="EMBL" id="AFY97015.1"/>
    </source>
</evidence>
<geneLocation type="plasmid" evidence="1 2">
    <name>pCHA6605.01</name>
</geneLocation>
<dbReference type="AlphaFoldDB" id="K9UQD2"/>
<evidence type="ECO:0000313" key="2">
    <source>
        <dbReference type="Proteomes" id="UP000010366"/>
    </source>
</evidence>
<dbReference type="KEGG" id="cmp:Cha6605_6185"/>
<dbReference type="EMBL" id="CP003601">
    <property type="protein sequence ID" value="AFY97015.1"/>
    <property type="molecule type" value="Genomic_DNA"/>
</dbReference>
<keyword evidence="1" id="KW-0614">Plasmid</keyword>
<protein>
    <submittedName>
        <fullName evidence="1">Uncharacterized protein</fullName>
    </submittedName>
</protein>
<name>K9UQD2_CHAP6</name>
<proteinExistence type="predicted"/>
<dbReference type="RefSeq" id="WP_015328900.1">
    <property type="nucleotide sequence ID" value="NC_020053.1"/>
</dbReference>
<sequence length="60" mass="6552">MSSQSPSELLNDEWVQVSQSIAADGLVVRHDIETPDEIATSGASHHFLCLFLDILRTGIT</sequence>
<gene>
    <name evidence="1" type="ORF">Cha6605_6185</name>
</gene>
<dbReference type="Proteomes" id="UP000010366">
    <property type="component" value="Plasmid pCHA6605.01"/>
</dbReference>
<reference evidence="1 2" key="1">
    <citation type="submission" date="2012-05" db="EMBL/GenBank/DDBJ databases">
        <title>Noncontiguous Finished plasmid 1 of genome of Chamaesiphon sp. PCC 6605.</title>
        <authorList>
            <consortium name="US DOE Joint Genome Institute"/>
            <person name="Gugger M."/>
            <person name="Coursin T."/>
            <person name="Rippka R."/>
            <person name="Tandeau De Marsac N."/>
            <person name="Huntemann M."/>
            <person name="Wei C.-L."/>
            <person name="Han J."/>
            <person name="Detter J.C."/>
            <person name="Han C."/>
            <person name="Tapia R."/>
            <person name="Chen A."/>
            <person name="Kyrpides N."/>
            <person name="Mavromatis K."/>
            <person name="Markowitz V."/>
            <person name="Szeto E."/>
            <person name="Ivanova N."/>
            <person name="Pagani I."/>
            <person name="Pati A."/>
            <person name="Goodwin L."/>
            <person name="Nordberg H.P."/>
            <person name="Cantor M.N."/>
            <person name="Hua S.X."/>
            <person name="Woyke T."/>
            <person name="Kerfeld C.A."/>
        </authorList>
    </citation>
    <scope>NUCLEOTIDE SEQUENCE [LARGE SCALE GENOMIC DNA]</scope>
    <source>
        <strain evidence="2">ATCC 27169 / PCC 6605</strain>
        <plasmid evidence="2">Plasmid pCHA6605.01</plasmid>
    </source>
</reference>
<accession>K9UQD2</accession>
<dbReference type="HOGENOM" id="CLU_2932834_0_0_3"/>
<organism evidence="1 2">
    <name type="scientific">Chamaesiphon minutus (strain ATCC 27169 / PCC 6605)</name>
    <dbReference type="NCBI Taxonomy" id="1173020"/>
    <lineage>
        <taxon>Bacteria</taxon>
        <taxon>Bacillati</taxon>
        <taxon>Cyanobacteriota</taxon>
        <taxon>Cyanophyceae</taxon>
        <taxon>Gomontiellales</taxon>
        <taxon>Chamaesiphonaceae</taxon>
        <taxon>Chamaesiphon</taxon>
    </lineage>
</organism>
<keyword evidence="2" id="KW-1185">Reference proteome</keyword>